<dbReference type="SUPFAM" id="SSF55048">
    <property type="entry name" value="Probable ACP-binding domain of malonyl-CoA ACP transacylase"/>
    <property type="match status" value="1"/>
</dbReference>
<dbReference type="InterPro" id="IPR016039">
    <property type="entry name" value="Thiolase-like"/>
</dbReference>
<evidence type="ECO:0000256" key="4">
    <source>
        <dbReference type="ARBA" id="ARBA00022553"/>
    </source>
</evidence>
<evidence type="ECO:0000259" key="10">
    <source>
        <dbReference type="PROSITE" id="PS50075"/>
    </source>
</evidence>
<dbReference type="InterPro" id="IPR042104">
    <property type="entry name" value="PKS_dehydratase_sf"/>
</dbReference>
<dbReference type="Pfam" id="PF08659">
    <property type="entry name" value="KR"/>
    <property type="match status" value="1"/>
</dbReference>
<keyword evidence="6" id="KW-0045">Antibiotic biosynthesis</keyword>
<keyword evidence="8" id="KW-0012">Acyltransferase</keyword>
<dbReference type="SMART" id="SM00822">
    <property type="entry name" value="PKS_KR"/>
    <property type="match status" value="1"/>
</dbReference>
<dbReference type="PROSITE" id="PS00606">
    <property type="entry name" value="KS3_1"/>
    <property type="match status" value="1"/>
</dbReference>
<proteinExistence type="predicted"/>
<accession>A0A2Z5JSE2</accession>
<evidence type="ECO:0000256" key="5">
    <source>
        <dbReference type="ARBA" id="ARBA00022679"/>
    </source>
</evidence>
<dbReference type="GeneID" id="95524167"/>
<dbReference type="Pfam" id="PF22953">
    <property type="entry name" value="SpnB_Rossmann"/>
    <property type="match status" value="1"/>
</dbReference>
<evidence type="ECO:0000259" key="12">
    <source>
        <dbReference type="PROSITE" id="PS52019"/>
    </source>
</evidence>
<dbReference type="KEGG" id="sata:C5746_38295"/>
<feature type="active site" description="Proton donor; for dehydratase activity" evidence="9">
    <location>
        <position position="1112"/>
    </location>
</feature>
<dbReference type="Gene3D" id="3.40.47.10">
    <property type="match status" value="1"/>
</dbReference>
<dbReference type="InterPro" id="IPR049551">
    <property type="entry name" value="PKS_DH_C"/>
</dbReference>
<dbReference type="EMBL" id="CP027306">
    <property type="protein sequence ID" value="AXE83258.1"/>
    <property type="molecule type" value="Genomic_DNA"/>
</dbReference>
<dbReference type="SUPFAM" id="SSF47336">
    <property type="entry name" value="ACP-like"/>
    <property type="match status" value="1"/>
</dbReference>
<dbReference type="InterPro" id="IPR015083">
    <property type="entry name" value="NorB/c/GfsB-D-like_docking"/>
</dbReference>
<protein>
    <submittedName>
        <fullName evidence="13">Uncharacterized protein</fullName>
    </submittedName>
</protein>
<dbReference type="Proteomes" id="UP000252698">
    <property type="component" value="Chromosome"/>
</dbReference>
<dbReference type="PANTHER" id="PTHR43775:SF51">
    <property type="entry name" value="INACTIVE PHENOLPHTHIOCEROL SYNTHESIS POLYKETIDE SYNTHASE TYPE I PKS1-RELATED"/>
    <property type="match status" value="1"/>
</dbReference>
<dbReference type="SUPFAM" id="SSF51735">
    <property type="entry name" value="NAD(P)-binding Rossmann-fold domains"/>
    <property type="match status" value="2"/>
</dbReference>
<dbReference type="SUPFAM" id="SSF53901">
    <property type="entry name" value="Thiolase-like"/>
    <property type="match status" value="1"/>
</dbReference>
<dbReference type="InterPro" id="IPR014043">
    <property type="entry name" value="Acyl_transferase_dom"/>
</dbReference>
<dbReference type="InterPro" id="IPR020806">
    <property type="entry name" value="PKS_PP-bd"/>
</dbReference>
<dbReference type="InterPro" id="IPR014031">
    <property type="entry name" value="Ketoacyl_synth_C"/>
</dbReference>
<dbReference type="Pfam" id="PF00550">
    <property type="entry name" value="PP-binding"/>
    <property type="match status" value="1"/>
</dbReference>
<evidence type="ECO:0000313" key="14">
    <source>
        <dbReference type="Proteomes" id="UP000252698"/>
    </source>
</evidence>
<evidence type="ECO:0000256" key="7">
    <source>
        <dbReference type="ARBA" id="ARBA00023268"/>
    </source>
</evidence>
<dbReference type="InterPro" id="IPR020841">
    <property type="entry name" value="PKS_Beta-ketoAc_synthase_dom"/>
</dbReference>
<dbReference type="InterPro" id="IPR009081">
    <property type="entry name" value="PP-bd_ACP"/>
</dbReference>
<dbReference type="Gene3D" id="3.40.366.10">
    <property type="entry name" value="Malonyl-Coenzyme A Acyl Carrier Protein, domain 2"/>
    <property type="match status" value="1"/>
</dbReference>
<dbReference type="GO" id="GO:0031177">
    <property type="term" value="F:phosphopantetheine binding"/>
    <property type="evidence" value="ECO:0007669"/>
    <property type="project" value="InterPro"/>
</dbReference>
<keyword evidence="3" id="KW-0596">Phosphopantetheine</keyword>
<evidence type="ECO:0000313" key="13">
    <source>
        <dbReference type="EMBL" id="AXE83258.1"/>
    </source>
</evidence>
<evidence type="ECO:0000256" key="8">
    <source>
        <dbReference type="ARBA" id="ARBA00023315"/>
    </source>
</evidence>
<dbReference type="PROSITE" id="PS52019">
    <property type="entry name" value="PKS_MFAS_DH"/>
    <property type="match status" value="1"/>
</dbReference>
<dbReference type="InterPro" id="IPR057326">
    <property type="entry name" value="KR_dom"/>
</dbReference>
<evidence type="ECO:0000256" key="9">
    <source>
        <dbReference type="PROSITE-ProRule" id="PRU01363"/>
    </source>
</evidence>
<dbReference type="CDD" id="cd08956">
    <property type="entry name" value="KR_3_FAS_SDR_x"/>
    <property type="match status" value="1"/>
</dbReference>
<dbReference type="InterPro" id="IPR055123">
    <property type="entry name" value="SpnB-like_Rossmann"/>
</dbReference>
<feature type="domain" description="Carrier" evidence="10">
    <location>
        <begin position="1658"/>
        <end position="1733"/>
    </location>
</feature>
<dbReference type="SMART" id="SM00826">
    <property type="entry name" value="PKS_DH"/>
    <property type="match status" value="1"/>
</dbReference>
<dbReference type="Pfam" id="PF21089">
    <property type="entry name" value="PKS_DH_N"/>
    <property type="match status" value="1"/>
</dbReference>
<evidence type="ECO:0000256" key="3">
    <source>
        <dbReference type="ARBA" id="ARBA00022450"/>
    </source>
</evidence>
<dbReference type="Pfam" id="PF02801">
    <property type="entry name" value="Ketoacyl-synt_C"/>
    <property type="match status" value="1"/>
</dbReference>
<dbReference type="Pfam" id="PF14765">
    <property type="entry name" value="PS-DH"/>
    <property type="match status" value="1"/>
</dbReference>
<dbReference type="InterPro" id="IPR049552">
    <property type="entry name" value="PKS_DH_N"/>
</dbReference>
<comment type="cofactor">
    <cofactor evidence="1">
        <name>pantetheine 4'-phosphate</name>
        <dbReference type="ChEBI" id="CHEBI:47942"/>
    </cofactor>
</comment>
<evidence type="ECO:0000259" key="11">
    <source>
        <dbReference type="PROSITE" id="PS52004"/>
    </source>
</evidence>
<dbReference type="FunFam" id="1.10.1200.10:FF:000007">
    <property type="entry name" value="Probable polyketide synthase pks17"/>
    <property type="match status" value="1"/>
</dbReference>
<dbReference type="PANTHER" id="PTHR43775">
    <property type="entry name" value="FATTY ACID SYNTHASE"/>
    <property type="match status" value="1"/>
</dbReference>
<keyword evidence="4" id="KW-0597">Phosphoprotein</keyword>
<dbReference type="InterPro" id="IPR001227">
    <property type="entry name" value="Ac_transferase_dom_sf"/>
</dbReference>
<dbReference type="InterPro" id="IPR050091">
    <property type="entry name" value="PKS_NRPS_Biosynth_Enz"/>
</dbReference>
<dbReference type="RefSeq" id="WP_114249472.1">
    <property type="nucleotide sequence ID" value="NZ_CP027306.1"/>
</dbReference>
<dbReference type="FunFam" id="3.40.47.10:FF:000019">
    <property type="entry name" value="Polyketide synthase type I"/>
    <property type="match status" value="1"/>
</dbReference>
<dbReference type="Gene3D" id="1.10.1200.10">
    <property type="entry name" value="ACP-like"/>
    <property type="match status" value="1"/>
</dbReference>
<dbReference type="InterPro" id="IPR036291">
    <property type="entry name" value="NAD(P)-bd_dom_sf"/>
</dbReference>
<dbReference type="SMART" id="SM01294">
    <property type="entry name" value="PKS_PP_betabranch"/>
    <property type="match status" value="1"/>
</dbReference>
<keyword evidence="5" id="KW-0808">Transferase</keyword>
<feature type="region of interest" description="C-terminal hotdog fold" evidence="9">
    <location>
        <begin position="1051"/>
        <end position="1190"/>
    </location>
</feature>
<dbReference type="GO" id="GO:0033068">
    <property type="term" value="P:macrolide biosynthetic process"/>
    <property type="evidence" value="ECO:0007669"/>
    <property type="project" value="UniProtKB-ARBA"/>
</dbReference>
<sequence>MEASVEQLVAALRASMLENERLRSRNDQLTSDATEPIAVVGMACRYPGGVGSPDDLWDLLVEGRDGVSAFPVDRGWDVEGLYDPEPGKPNRTVTREGGFLYEAADFDAGVFGISPREALGMDPQQRLLLEASWEAVESAGIDPLSLKGSRTGVFAGVMYHDYGPGTSDGSLVTGRVAFTLGLEGPAVTVDTACSSSLVALHWATQALRRGDCSMALVGGVTVMTTPDMFLYFSHQRGMAKDGRCKSFAADADGTGCSEGVGVLMLERLSDARRNGHPVLAVIRGSAINQDGASSGMTTPNGPSQQRVIRAALENAGLTTNDVDAVEAHGTGTRLGDPIEAQALLATYGQGRAEGDPLWLGSLKSNLGHTQAAAGVGGVIKAVQAIRHGVLPKSLHAETRSPHVDWSAGAVELLTEARVWPVRERPRRVGVSSFGLSGTNAHVIVEQAPEPEPEGSEAVVSAGMPVVPVVLSGRGEGALRGQAARLLECVEGGGAGLSLVDVGFSSVVSRAVLEHRAVIAASDREELVRGLAALAGGEMVPSSVVRGVAGPVGGVAFVFTGQGAQRLGMGRGLYEAFPVFREAFDGVVTELDGRLGCSLREVVWGGDVDVLNGTMFAQAGLFAVETALFRLVESWGVRPDFVLGHSVGEIAAAHVAGVLSLGDAAELVVARGRLMQALPVGGLMVAVEAAEGEVLPLLTDEVGIAAVNGPRSVVVSGVEGAVAGVVAHFAGLGRKSSVLRVSHAFHSPLMEPMLAEFGEVVAGLEFGSPSVAVVSGVSGVVSGEVATPGYWVRHVREAVRFADAVAFVEGRGVSVFVEIGPDGVLSGMAQQSVVSESAVFVPLLRKNRDEASTAVTALGRLHVTGVTVDWARFFEGSGARRVGLPTYAFQRERFWLESVGGGDAGGLGQLVVDHPVLGAAVVLPDSGGVVLTGRLSVEGMPWLADHDVLGSVLLPGAAFVELAVRAADEVGCGVVEELTLQAPLVLPERGGVALQVAVGGPDDEGRRSVRVHSRRESAAVDAPWVLHADGVLGVPAGVVPDVDLSEWPPPGAATVRTDDAYALLQKQGYAYGPVFRGLKAVWRRGDEVFAEVELPEAAHGDAERFGIHPALLDATMHALGVGEDVTGDEPTELPFSWTDVSLHAAGAHALRVRLSPQGMNSLSLTLADQDGAPVATIGGLTFRPVSVEQLGASRTAGALHEVVWRPLAGAGAGAGAGAVWSGWDEFVGGGVVSGPVVCEVGAGAGAGGVVSGVRSVVGGVLGVVQEWLKDGRGEGWPLVVVTRGAVAVGGGVGVDVCQAPVWGLVRAAQAEHPGRFVLVDADPGAAGVDSVALGVALGSGEPEVALRGGEVLVPRLVEVPAGSGAGAGAVLDGVLAGVGDGVVLVTGGTGGLGGLVARHLVEGGVRRLVLTSRRGLEAPGARGLVDELVGLGAEVVVEACDVSDRGAVVGLVGRWGGDLVGVVHAAGAGDNGLIGSMDAVRLDRVLGAKADGAWYLHEATRACGLGFFVMFSSAGGSVLAAGQANYAAANVFLDALAVQRRFEGLPATSLAYGLWDVATGLTEALDEDVRLMAARGLPALDPADALRLFDAGLRSGCAALVPLAVDVPTLRSKSDELPALLRDMALTESRSVVRSRTKGSDPAALIERLTALSGEDRERALLDLVRSHAAAVLGHSGADAVAAERGFLDIGFDSLTALELRNRLNAVTGCRLAPTLIFDYPSAAELAVHLRQRLFGDDTPQDDLSAATAEELFDILDGGAEASV</sequence>
<feature type="domain" description="PKS/mFAS DH" evidence="12">
    <location>
        <begin position="913"/>
        <end position="1190"/>
    </location>
</feature>
<dbReference type="GO" id="GO:0004315">
    <property type="term" value="F:3-oxoacyl-[acyl-carrier-protein] synthase activity"/>
    <property type="evidence" value="ECO:0007669"/>
    <property type="project" value="InterPro"/>
</dbReference>
<reference evidence="13 14" key="1">
    <citation type="journal article" date="2018" name="Front. Microbiol.">
        <title>Genome Sequencing of Streptomyces atratus SCSIOZH16 and Activation Production of Nocardamine via Metabolic Engineering.</title>
        <authorList>
            <person name="Li Y."/>
            <person name="Zhang C."/>
            <person name="Liu C."/>
            <person name="Ju J."/>
            <person name="Ma J."/>
        </authorList>
    </citation>
    <scope>NUCLEOTIDE SEQUENCE [LARGE SCALE GENOMIC DNA]</scope>
    <source>
        <strain evidence="13 14">SCSIO_ZH16</strain>
    </source>
</reference>
<evidence type="ECO:0000256" key="6">
    <source>
        <dbReference type="ARBA" id="ARBA00023194"/>
    </source>
</evidence>
<dbReference type="InterPro" id="IPR049900">
    <property type="entry name" value="PKS_mFAS_DH"/>
</dbReference>
<dbReference type="SMART" id="SM00825">
    <property type="entry name" value="PKS_KS"/>
    <property type="match status" value="1"/>
</dbReference>
<dbReference type="InterPro" id="IPR032821">
    <property type="entry name" value="PKS_assoc"/>
</dbReference>
<dbReference type="PROSITE" id="PS52004">
    <property type="entry name" value="KS3_2"/>
    <property type="match status" value="1"/>
</dbReference>
<evidence type="ECO:0000256" key="2">
    <source>
        <dbReference type="ARBA" id="ARBA00004792"/>
    </source>
</evidence>
<dbReference type="InterPro" id="IPR016036">
    <property type="entry name" value="Malonyl_transacylase_ACP-bd"/>
</dbReference>
<dbReference type="Pfam" id="PF16197">
    <property type="entry name" value="KAsynt_C_assoc"/>
    <property type="match status" value="1"/>
</dbReference>
<organism evidence="13 14">
    <name type="scientific">Streptomyces atratus</name>
    <dbReference type="NCBI Taxonomy" id="1893"/>
    <lineage>
        <taxon>Bacteria</taxon>
        <taxon>Bacillati</taxon>
        <taxon>Actinomycetota</taxon>
        <taxon>Actinomycetes</taxon>
        <taxon>Kitasatosporales</taxon>
        <taxon>Streptomycetaceae</taxon>
        <taxon>Streptomyces</taxon>
    </lineage>
</organism>
<dbReference type="Gene3D" id="3.40.50.720">
    <property type="entry name" value="NAD(P)-binding Rossmann-like Domain"/>
    <property type="match status" value="1"/>
</dbReference>
<dbReference type="Pfam" id="PF00698">
    <property type="entry name" value="Acyl_transf_1"/>
    <property type="match status" value="1"/>
</dbReference>
<feature type="domain" description="Ketosynthase family 3 (KS3)" evidence="11">
    <location>
        <begin position="34"/>
        <end position="446"/>
    </location>
</feature>
<keyword evidence="7" id="KW-0511">Multifunctional enzyme</keyword>
<dbReference type="SMART" id="SM00823">
    <property type="entry name" value="PKS_PP"/>
    <property type="match status" value="1"/>
</dbReference>
<dbReference type="SMART" id="SM00827">
    <property type="entry name" value="PKS_AT"/>
    <property type="match status" value="1"/>
</dbReference>
<dbReference type="PROSITE" id="PS50075">
    <property type="entry name" value="CARRIER"/>
    <property type="match status" value="1"/>
</dbReference>
<dbReference type="Pfam" id="PF00109">
    <property type="entry name" value="ketoacyl-synt"/>
    <property type="match status" value="1"/>
</dbReference>
<feature type="region of interest" description="N-terminal hotdog fold" evidence="9">
    <location>
        <begin position="913"/>
        <end position="1038"/>
    </location>
</feature>
<dbReference type="InterPro" id="IPR036736">
    <property type="entry name" value="ACP-like_sf"/>
</dbReference>
<dbReference type="InterPro" id="IPR018201">
    <property type="entry name" value="Ketoacyl_synth_AS"/>
</dbReference>
<comment type="pathway">
    <text evidence="2">Antibiotic biosynthesis.</text>
</comment>
<dbReference type="Gene3D" id="3.10.129.110">
    <property type="entry name" value="Polyketide synthase dehydratase"/>
    <property type="match status" value="1"/>
</dbReference>
<dbReference type="InterPro" id="IPR006162">
    <property type="entry name" value="Ppantetheine_attach_site"/>
</dbReference>
<dbReference type="PROSITE" id="PS00012">
    <property type="entry name" value="PHOSPHOPANTETHEINE"/>
    <property type="match status" value="1"/>
</dbReference>
<dbReference type="InterPro" id="IPR013968">
    <property type="entry name" value="PKS_KR"/>
</dbReference>
<dbReference type="Gene3D" id="3.30.70.3290">
    <property type="match status" value="1"/>
</dbReference>
<name>A0A2Z5JSE2_STRAR</name>
<evidence type="ECO:0000256" key="1">
    <source>
        <dbReference type="ARBA" id="ARBA00001957"/>
    </source>
</evidence>
<dbReference type="InterPro" id="IPR016035">
    <property type="entry name" value="Acyl_Trfase/lysoPLipase"/>
</dbReference>
<dbReference type="InterPro" id="IPR020807">
    <property type="entry name" value="PKS_DH"/>
</dbReference>
<gene>
    <name evidence="13" type="ORF">C5746_38295</name>
</gene>
<dbReference type="FunFam" id="3.40.366.10:FF:000002">
    <property type="entry name" value="Probable polyketide synthase 2"/>
    <property type="match status" value="1"/>
</dbReference>
<dbReference type="GO" id="GO:0006633">
    <property type="term" value="P:fatty acid biosynthetic process"/>
    <property type="evidence" value="ECO:0007669"/>
    <property type="project" value="InterPro"/>
</dbReference>
<feature type="active site" description="Proton acceptor; for dehydratase activity" evidence="9">
    <location>
        <position position="945"/>
    </location>
</feature>
<dbReference type="SUPFAM" id="SSF52151">
    <property type="entry name" value="FabD/lysophospholipase-like"/>
    <property type="match status" value="1"/>
</dbReference>
<dbReference type="InterPro" id="IPR014030">
    <property type="entry name" value="Ketoacyl_synth_N"/>
</dbReference>
<dbReference type="CDD" id="cd00833">
    <property type="entry name" value="PKS"/>
    <property type="match status" value="1"/>
</dbReference>
<dbReference type="Pfam" id="PF08990">
    <property type="entry name" value="Docking"/>
    <property type="match status" value="1"/>
</dbReference>
<dbReference type="GO" id="GO:0004312">
    <property type="term" value="F:fatty acid synthase activity"/>
    <property type="evidence" value="ECO:0007669"/>
    <property type="project" value="TreeGrafter"/>
</dbReference>